<gene>
    <name evidence="1" type="ORF">GCM10011378_40500</name>
</gene>
<name>A0ABQ1X540_9BACT</name>
<dbReference type="Proteomes" id="UP000601361">
    <property type="component" value="Unassembled WGS sequence"/>
</dbReference>
<dbReference type="RefSeq" id="WP_188559679.1">
    <property type="nucleotide sequence ID" value="NZ_BMGS01000015.1"/>
</dbReference>
<proteinExistence type="predicted"/>
<sequence>MLLSWDKANTTAAYTLTTVVTPRMGHYTNAPEDNLLGLTDKDLLNEQ</sequence>
<organism evidence="1 2">
    <name type="scientific">Hymenobacter glacieicola</name>
    <dbReference type="NCBI Taxonomy" id="1562124"/>
    <lineage>
        <taxon>Bacteria</taxon>
        <taxon>Pseudomonadati</taxon>
        <taxon>Bacteroidota</taxon>
        <taxon>Cytophagia</taxon>
        <taxon>Cytophagales</taxon>
        <taxon>Hymenobacteraceae</taxon>
        <taxon>Hymenobacter</taxon>
    </lineage>
</organism>
<evidence type="ECO:0000313" key="1">
    <source>
        <dbReference type="EMBL" id="GGG60416.1"/>
    </source>
</evidence>
<evidence type="ECO:0000313" key="2">
    <source>
        <dbReference type="Proteomes" id="UP000601361"/>
    </source>
</evidence>
<reference evidence="2" key="1">
    <citation type="journal article" date="2019" name="Int. J. Syst. Evol. Microbiol.">
        <title>The Global Catalogue of Microorganisms (GCM) 10K type strain sequencing project: providing services to taxonomists for standard genome sequencing and annotation.</title>
        <authorList>
            <consortium name="The Broad Institute Genomics Platform"/>
            <consortium name="The Broad Institute Genome Sequencing Center for Infectious Disease"/>
            <person name="Wu L."/>
            <person name="Ma J."/>
        </authorList>
    </citation>
    <scope>NUCLEOTIDE SEQUENCE [LARGE SCALE GENOMIC DNA]</scope>
    <source>
        <strain evidence="2">CGMCC 1.12990</strain>
    </source>
</reference>
<dbReference type="EMBL" id="BMGS01000015">
    <property type="protein sequence ID" value="GGG60416.1"/>
    <property type="molecule type" value="Genomic_DNA"/>
</dbReference>
<protein>
    <submittedName>
        <fullName evidence="1">Uncharacterized protein</fullName>
    </submittedName>
</protein>
<keyword evidence="2" id="KW-1185">Reference proteome</keyword>
<comment type="caution">
    <text evidence="1">The sequence shown here is derived from an EMBL/GenBank/DDBJ whole genome shotgun (WGS) entry which is preliminary data.</text>
</comment>
<accession>A0ABQ1X540</accession>